<dbReference type="PRINTS" id="PR01021">
    <property type="entry name" value="OMPADOMAIN"/>
</dbReference>
<dbReference type="Pfam" id="PF18393">
    <property type="entry name" value="MotY_N"/>
    <property type="match status" value="1"/>
</dbReference>
<accession>A0ABU9HGF5</accession>
<dbReference type="EMBL" id="JBAKBA010000080">
    <property type="protein sequence ID" value="MEL0660991.1"/>
    <property type="molecule type" value="Genomic_DNA"/>
</dbReference>
<keyword evidence="3" id="KW-0998">Cell outer membrane</keyword>
<feature type="non-terminal residue" evidence="6">
    <location>
        <position position="275"/>
    </location>
</feature>
<feature type="domain" description="OmpA-like" evidence="5">
    <location>
        <begin position="171"/>
        <end position="275"/>
    </location>
</feature>
<dbReference type="InterPro" id="IPR006664">
    <property type="entry name" value="OMP_bac"/>
</dbReference>
<reference evidence="6 7" key="1">
    <citation type="submission" date="2024-02" db="EMBL/GenBank/DDBJ databases">
        <title>Bacteria isolated from the canopy kelp, Nereocystis luetkeana.</title>
        <authorList>
            <person name="Pfister C.A."/>
            <person name="Younker I.T."/>
            <person name="Light S.H."/>
        </authorList>
    </citation>
    <scope>NUCLEOTIDE SEQUENCE [LARGE SCALE GENOMIC DNA]</scope>
    <source>
        <strain evidence="6 7">TI.2.07</strain>
    </source>
</reference>
<organism evidence="6 7">
    <name type="scientific">Psychromonas arctica</name>
    <dbReference type="NCBI Taxonomy" id="168275"/>
    <lineage>
        <taxon>Bacteria</taxon>
        <taxon>Pseudomonadati</taxon>
        <taxon>Pseudomonadota</taxon>
        <taxon>Gammaproteobacteria</taxon>
        <taxon>Alteromonadales</taxon>
        <taxon>Psychromonadaceae</taxon>
        <taxon>Psychromonas</taxon>
    </lineage>
</organism>
<dbReference type="CDD" id="cd07185">
    <property type="entry name" value="OmpA_C-like"/>
    <property type="match status" value="1"/>
</dbReference>
<comment type="caution">
    <text evidence="6">The sequence shown here is derived from an EMBL/GenBank/DDBJ whole genome shotgun (WGS) entry which is preliminary data.</text>
</comment>
<sequence>MKKILPLIFIVTTMPATSANKQYHAGMDNSNWYLSSSSPIQCTLEHPIPRYGQANFIAKASKKINLDFRLESKRAMPTTEEVQLKSVPPAWHPGSAPELIDIVTFHQQFDGYVTKQSAWRMLNELESGQVPTFYFHDWYNNKQMVSVGLSSINFNKSYDDFNNCISQLLPYNFDDISYSILRYKKDGSLLTQFSKKRLKMIGDYIKHDKSINVILVSGYSDGYGAVNTNQVLSEERANSVKAYLSELGFSNDNIKVSSFGEKHHVADNRNILGRQ</sequence>
<protein>
    <submittedName>
        <fullName evidence="6">OmpA family protein</fullName>
    </submittedName>
</protein>
<evidence type="ECO:0000256" key="4">
    <source>
        <dbReference type="PROSITE-ProRule" id="PRU00473"/>
    </source>
</evidence>
<evidence type="ECO:0000256" key="3">
    <source>
        <dbReference type="ARBA" id="ARBA00023237"/>
    </source>
</evidence>
<evidence type="ECO:0000313" key="7">
    <source>
        <dbReference type="Proteomes" id="UP001366060"/>
    </source>
</evidence>
<keyword evidence="7" id="KW-1185">Reference proteome</keyword>
<proteinExistence type="predicted"/>
<dbReference type="InterPro" id="IPR041544">
    <property type="entry name" value="MotY_N"/>
</dbReference>
<dbReference type="PROSITE" id="PS51123">
    <property type="entry name" value="OMPA_2"/>
    <property type="match status" value="1"/>
</dbReference>
<dbReference type="InterPro" id="IPR036737">
    <property type="entry name" value="OmpA-like_sf"/>
</dbReference>
<dbReference type="PANTHER" id="PTHR30329">
    <property type="entry name" value="STATOR ELEMENT OF FLAGELLAR MOTOR COMPLEX"/>
    <property type="match status" value="1"/>
</dbReference>
<dbReference type="InterPro" id="IPR006665">
    <property type="entry name" value="OmpA-like"/>
</dbReference>
<dbReference type="InterPro" id="IPR050330">
    <property type="entry name" value="Bact_OuterMem_StrucFunc"/>
</dbReference>
<gene>
    <name evidence="6" type="ORF">V6255_17815</name>
</gene>
<evidence type="ECO:0000256" key="2">
    <source>
        <dbReference type="ARBA" id="ARBA00023136"/>
    </source>
</evidence>
<dbReference type="PANTHER" id="PTHR30329:SF21">
    <property type="entry name" value="LIPOPROTEIN YIAD-RELATED"/>
    <property type="match status" value="1"/>
</dbReference>
<dbReference type="Proteomes" id="UP001366060">
    <property type="component" value="Unassembled WGS sequence"/>
</dbReference>
<dbReference type="RefSeq" id="WP_341629352.1">
    <property type="nucleotide sequence ID" value="NZ_JBAKBA010000080.1"/>
</dbReference>
<keyword evidence="2 4" id="KW-0472">Membrane</keyword>
<dbReference type="Pfam" id="PF00691">
    <property type="entry name" value="OmpA"/>
    <property type="match status" value="1"/>
</dbReference>
<evidence type="ECO:0000313" key="6">
    <source>
        <dbReference type="EMBL" id="MEL0660991.1"/>
    </source>
</evidence>
<name>A0ABU9HGF5_9GAMM</name>
<comment type="subcellular location">
    <subcellularLocation>
        <location evidence="1">Cell outer membrane</location>
    </subcellularLocation>
</comment>
<dbReference type="Gene3D" id="3.30.1330.60">
    <property type="entry name" value="OmpA-like domain"/>
    <property type="match status" value="1"/>
</dbReference>
<evidence type="ECO:0000256" key="1">
    <source>
        <dbReference type="ARBA" id="ARBA00004442"/>
    </source>
</evidence>
<dbReference type="PRINTS" id="PR01023">
    <property type="entry name" value="NAFLGMOTY"/>
</dbReference>
<dbReference type="Gene3D" id="2.60.40.2540">
    <property type="match status" value="1"/>
</dbReference>
<dbReference type="SUPFAM" id="SSF103088">
    <property type="entry name" value="OmpA-like"/>
    <property type="match status" value="1"/>
</dbReference>
<evidence type="ECO:0000259" key="5">
    <source>
        <dbReference type="PROSITE" id="PS51123"/>
    </source>
</evidence>